<protein>
    <submittedName>
        <fullName evidence="2">Uncharacterized protein</fullName>
    </submittedName>
</protein>
<organism evidence="2">
    <name type="scientific">Craspedostauros australis</name>
    <dbReference type="NCBI Taxonomy" id="1486917"/>
    <lineage>
        <taxon>Eukaryota</taxon>
        <taxon>Sar</taxon>
        <taxon>Stramenopiles</taxon>
        <taxon>Ochrophyta</taxon>
        <taxon>Bacillariophyta</taxon>
        <taxon>Bacillariophyceae</taxon>
        <taxon>Bacillariophycidae</taxon>
        <taxon>Naviculales</taxon>
        <taxon>Naviculaceae</taxon>
        <taxon>Craspedostauros</taxon>
    </lineage>
</organism>
<dbReference type="SUPFAM" id="SSF143456">
    <property type="entry name" value="VC0467-like"/>
    <property type="match status" value="1"/>
</dbReference>
<dbReference type="Pfam" id="PF02622">
    <property type="entry name" value="DUF179"/>
    <property type="match status" value="1"/>
</dbReference>
<feature type="compositionally biased region" description="Acidic residues" evidence="1">
    <location>
        <begin position="212"/>
        <end position="232"/>
    </location>
</feature>
<reference evidence="2" key="1">
    <citation type="submission" date="2021-01" db="EMBL/GenBank/DDBJ databases">
        <authorList>
            <person name="Corre E."/>
            <person name="Pelletier E."/>
            <person name="Niang G."/>
            <person name="Scheremetjew M."/>
            <person name="Finn R."/>
            <person name="Kale V."/>
            <person name="Holt S."/>
            <person name="Cochrane G."/>
            <person name="Meng A."/>
            <person name="Brown T."/>
            <person name="Cohen L."/>
        </authorList>
    </citation>
    <scope>NUCLEOTIDE SEQUENCE</scope>
    <source>
        <strain evidence="2">CCMP3328</strain>
    </source>
</reference>
<evidence type="ECO:0000256" key="1">
    <source>
        <dbReference type="SAM" id="MobiDB-lite"/>
    </source>
</evidence>
<sequence length="232" mass="25517">MGPDGVTMQQFVEAFGKECAVYVGGDRNQDQPATLIHGIADLDGATEISPGTNIYRGGFQAAVDGVLSGKYTPLEFRFFVGSCEFHESQLDIDIRLGKVQPVACARSVALKQCISLPKPLWHEVLELCGGQLAHISSFELMKRDDLPHPKGREGVDVTRRADGYELQITKEMMTKALKRLADNGELAPDATFEDLTEAEKTRVAQILLAEANSDDQWDDDAGEKDEEDSAWE</sequence>
<proteinExistence type="predicted"/>
<evidence type="ECO:0000313" key="2">
    <source>
        <dbReference type="EMBL" id="CAD8329025.1"/>
    </source>
</evidence>
<dbReference type="Gene3D" id="3.40.1740.10">
    <property type="entry name" value="VC0467-like"/>
    <property type="match status" value="1"/>
</dbReference>
<name>A0A7R9WM29_9STRA</name>
<dbReference type="AlphaFoldDB" id="A0A7R9WM29"/>
<dbReference type="PANTHER" id="PTHR31984:SF17">
    <property type="entry name" value="TRANSCRIPTIONAL REGULATOR"/>
    <property type="match status" value="1"/>
</dbReference>
<dbReference type="EMBL" id="HBEF01001760">
    <property type="protein sequence ID" value="CAD8329025.1"/>
    <property type="molecule type" value="Transcribed_RNA"/>
</dbReference>
<gene>
    <name evidence="2" type="ORF">CAUS1442_LOCUS1123</name>
</gene>
<feature type="region of interest" description="Disordered" evidence="1">
    <location>
        <begin position="209"/>
        <end position="232"/>
    </location>
</feature>
<accession>A0A7R9WM29</accession>
<dbReference type="InterPro" id="IPR003774">
    <property type="entry name" value="AlgH-like"/>
</dbReference>
<dbReference type="PANTHER" id="PTHR31984">
    <property type="entry name" value="TRANSPORTER, PUTATIVE (DUF179)-RELATED"/>
    <property type="match status" value="1"/>
</dbReference>